<keyword evidence="2" id="KW-1185">Reference proteome</keyword>
<evidence type="ECO:0000313" key="2">
    <source>
        <dbReference type="Proteomes" id="UP000184191"/>
    </source>
</evidence>
<sequence length="46" mass="5055">MWKTAISEASERRAHPGAVTPNKYGDLLTAFRFSFGAGFPQAVRIT</sequence>
<dbReference type="Proteomes" id="UP000184191">
    <property type="component" value="Unassembled WGS sequence"/>
</dbReference>
<dbReference type="STRING" id="1054996.SAMN05444414_11268"/>
<name>A0A1M7A638_9RHOB</name>
<accession>A0A1M7A638</accession>
<evidence type="ECO:0000313" key="1">
    <source>
        <dbReference type="EMBL" id="SHL38103.1"/>
    </source>
</evidence>
<reference evidence="2" key="1">
    <citation type="submission" date="2016-11" db="EMBL/GenBank/DDBJ databases">
        <authorList>
            <person name="Varghese N."/>
            <person name="Submissions S."/>
        </authorList>
    </citation>
    <scope>NUCLEOTIDE SEQUENCE [LARGE SCALE GENOMIC DNA]</scope>
    <source>
        <strain evidence="2">DSM 29327</strain>
    </source>
</reference>
<dbReference type="EMBL" id="FRBN01000012">
    <property type="protein sequence ID" value="SHL38103.1"/>
    <property type="molecule type" value="Genomic_DNA"/>
</dbReference>
<organism evidence="1 2">
    <name type="scientific">Roseovarius marisflavi</name>
    <dbReference type="NCBI Taxonomy" id="1054996"/>
    <lineage>
        <taxon>Bacteria</taxon>
        <taxon>Pseudomonadati</taxon>
        <taxon>Pseudomonadota</taxon>
        <taxon>Alphaproteobacteria</taxon>
        <taxon>Rhodobacterales</taxon>
        <taxon>Roseobacteraceae</taxon>
        <taxon>Roseovarius</taxon>
    </lineage>
</organism>
<gene>
    <name evidence="1" type="ORF">SAMN05444414_11268</name>
</gene>
<protein>
    <submittedName>
        <fullName evidence="1">Uncharacterized protein</fullName>
    </submittedName>
</protein>
<dbReference type="AlphaFoldDB" id="A0A1M7A638"/>
<proteinExistence type="predicted"/>